<proteinExistence type="predicted"/>
<dbReference type="eggNOG" id="ENOG5033CCU">
    <property type="taxonomic scope" value="Bacteria"/>
</dbReference>
<gene>
    <name evidence="2" type="ORF">ThimaDRAFT_1669</name>
</gene>
<reference evidence="2 3" key="1">
    <citation type="submission" date="2011-06" db="EMBL/GenBank/DDBJ databases">
        <title>The draft genome of Thiocapsa marina 5811.</title>
        <authorList>
            <consortium name="US DOE Joint Genome Institute (JGI-PGF)"/>
            <person name="Lucas S."/>
            <person name="Han J."/>
            <person name="Cheng J.-F."/>
            <person name="Goodwin L."/>
            <person name="Pitluck S."/>
            <person name="Peters L."/>
            <person name="Land M.L."/>
            <person name="Hauser L."/>
            <person name="Vogl K."/>
            <person name="Liu Z."/>
            <person name="Imhoff J."/>
            <person name="Thiel V."/>
            <person name="Frigaard N.-U."/>
            <person name="Bryant D."/>
            <person name="Woyke T.J."/>
        </authorList>
    </citation>
    <scope>NUCLEOTIDE SEQUENCE [LARGE SCALE GENOMIC DNA]</scope>
    <source>
        <strain evidence="2 3">5811</strain>
    </source>
</reference>
<dbReference type="OrthoDB" id="1467821at2"/>
<evidence type="ECO:0000313" key="2">
    <source>
        <dbReference type="EMBL" id="EGV18865.1"/>
    </source>
</evidence>
<feature type="transmembrane region" description="Helical" evidence="1">
    <location>
        <begin position="7"/>
        <end position="26"/>
    </location>
</feature>
<dbReference type="Proteomes" id="UP000005459">
    <property type="component" value="Unassembled WGS sequence"/>
</dbReference>
<keyword evidence="1" id="KW-0472">Membrane</keyword>
<dbReference type="EMBL" id="AFWV01000005">
    <property type="protein sequence ID" value="EGV18865.1"/>
    <property type="molecule type" value="Genomic_DNA"/>
</dbReference>
<accession>F9U9R7</accession>
<dbReference type="STRING" id="768671.ThimaDRAFT_1669"/>
<sequence length="78" mass="8992">MLSWTDRFPLYLFVVAALTLGLSPFVPEPHLWEKLKMLADGTLVKPIDIFDLVLHATPWILLTLKLSRLLTHRVDTPR</sequence>
<keyword evidence="3" id="KW-1185">Reference proteome</keyword>
<organism evidence="2 3">
    <name type="scientific">Thiocapsa marina 5811</name>
    <dbReference type="NCBI Taxonomy" id="768671"/>
    <lineage>
        <taxon>Bacteria</taxon>
        <taxon>Pseudomonadati</taxon>
        <taxon>Pseudomonadota</taxon>
        <taxon>Gammaproteobacteria</taxon>
        <taxon>Chromatiales</taxon>
        <taxon>Chromatiaceae</taxon>
        <taxon>Thiocapsa</taxon>
    </lineage>
</organism>
<keyword evidence="1" id="KW-1133">Transmembrane helix</keyword>
<keyword evidence="1" id="KW-0812">Transmembrane</keyword>
<protein>
    <recommendedName>
        <fullName evidence="4">RND transporter</fullName>
    </recommendedName>
</protein>
<evidence type="ECO:0000313" key="3">
    <source>
        <dbReference type="Proteomes" id="UP000005459"/>
    </source>
</evidence>
<evidence type="ECO:0000256" key="1">
    <source>
        <dbReference type="SAM" id="Phobius"/>
    </source>
</evidence>
<evidence type="ECO:0008006" key="4">
    <source>
        <dbReference type="Google" id="ProtNLM"/>
    </source>
</evidence>
<dbReference type="RefSeq" id="WP_007192545.1">
    <property type="nucleotide sequence ID" value="NZ_AFWV01000005.1"/>
</dbReference>
<name>F9U9R7_9GAMM</name>
<dbReference type="AlphaFoldDB" id="F9U9R7"/>